<reference evidence="1" key="1">
    <citation type="journal article" date="2018" name="Mol. Biol. Evol.">
        <title>Broad Genomic Sampling Reveals a Smut Pathogenic Ancestry of the Fungal Clade Ustilaginomycotina.</title>
        <authorList>
            <person name="Kijpornyongpan T."/>
            <person name="Mondo S.J."/>
            <person name="Barry K."/>
            <person name="Sandor L."/>
            <person name="Lee J."/>
            <person name="Lipzen A."/>
            <person name="Pangilinan J."/>
            <person name="LaButti K."/>
            <person name="Hainaut M."/>
            <person name="Henrissat B."/>
            <person name="Grigoriev I.V."/>
            <person name="Spatafora J.W."/>
            <person name="Aime M.C."/>
        </authorList>
    </citation>
    <scope>NUCLEOTIDE SEQUENCE [LARGE SCALE GENOMIC DNA]</scope>
    <source>
        <strain evidence="1">MCA 4198</strain>
    </source>
</reference>
<name>A0A316YEH8_9BASI</name>
<dbReference type="AlphaFoldDB" id="A0A316YEH8"/>
<sequence length="52" mass="5554">MERDTPCTTDADCIAFRPSGVCCTQDIIDNDPFVLCAQNDVGLCVRQDGAGC</sequence>
<gene>
    <name evidence="1" type="ORF">FA10DRAFT_304950</name>
</gene>
<keyword evidence="2" id="KW-1185">Reference proteome</keyword>
<dbReference type="InParanoid" id="A0A316YEH8"/>
<organism evidence="1 2">
    <name type="scientific">Acaromyces ingoldii</name>
    <dbReference type="NCBI Taxonomy" id="215250"/>
    <lineage>
        <taxon>Eukaryota</taxon>
        <taxon>Fungi</taxon>
        <taxon>Dikarya</taxon>
        <taxon>Basidiomycota</taxon>
        <taxon>Ustilaginomycotina</taxon>
        <taxon>Exobasidiomycetes</taxon>
        <taxon>Exobasidiales</taxon>
        <taxon>Cryptobasidiaceae</taxon>
        <taxon>Acaromyces</taxon>
    </lineage>
</organism>
<proteinExistence type="predicted"/>
<dbReference type="EMBL" id="KZ819648">
    <property type="protein sequence ID" value="PWN86453.1"/>
    <property type="molecule type" value="Genomic_DNA"/>
</dbReference>
<dbReference type="Proteomes" id="UP000245768">
    <property type="component" value="Unassembled WGS sequence"/>
</dbReference>
<dbReference type="GeneID" id="37047334"/>
<protein>
    <submittedName>
        <fullName evidence="1">Uncharacterized protein</fullName>
    </submittedName>
</protein>
<accession>A0A316YEH8</accession>
<dbReference type="RefSeq" id="XP_025373651.1">
    <property type="nucleotide sequence ID" value="XM_025525418.1"/>
</dbReference>
<evidence type="ECO:0000313" key="2">
    <source>
        <dbReference type="Proteomes" id="UP000245768"/>
    </source>
</evidence>
<evidence type="ECO:0000313" key="1">
    <source>
        <dbReference type="EMBL" id="PWN86453.1"/>
    </source>
</evidence>